<protein>
    <submittedName>
        <fullName evidence="2">Uncharacterized protein</fullName>
    </submittedName>
</protein>
<dbReference type="EMBL" id="HBIP01004017">
    <property type="protein sequence ID" value="CAE0486833.1"/>
    <property type="molecule type" value="Transcribed_RNA"/>
</dbReference>
<evidence type="ECO:0000256" key="1">
    <source>
        <dbReference type="SAM" id="MobiDB-lite"/>
    </source>
</evidence>
<feature type="region of interest" description="Disordered" evidence="1">
    <location>
        <begin position="75"/>
        <end position="98"/>
    </location>
</feature>
<gene>
    <name evidence="2" type="ORF">DTER00134_LOCUS1872</name>
</gene>
<dbReference type="AlphaFoldDB" id="A0A7S3VHH4"/>
<name>A0A7S3VHH4_DUNTE</name>
<proteinExistence type="predicted"/>
<evidence type="ECO:0000313" key="2">
    <source>
        <dbReference type="EMBL" id="CAE0486833.1"/>
    </source>
</evidence>
<organism evidence="2">
    <name type="scientific">Dunaliella tertiolecta</name>
    <name type="common">Green alga</name>
    <dbReference type="NCBI Taxonomy" id="3047"/>
    <lineage>
        <taxon>Eukaryota</taxon>
        <taxon>Viridiplantae</taxon>
        <taxon>Chlorophyta</taxon>
        <taxon>core chlorophytes</taxon>
        <taxon>Chlorophyceae</taxon>
        <taxon>CS clade</taxon>
        <taxon>Chlamydomonadales</taxon>
        <taxon>Dunaliellaceae</taxon>
        <taxon>Dunaliella</taxon>
    </lineage>
</organism>
<accession>A0A7S3VHH4</accession>
<sequence length="329" mass="35832">MYWYDDLFFYFQHQKHQMCRHKTILQHIHASHELMVSGTEANACISRSLPKDFKATSTIKPEHILSLTNWLVGSSSKSGKRSQNPPRQPSASPTSLCQFQKGMRRSTTCPSLLARVKAAHPLDIMASCGKPSPFQHVDADFKSVFHPFPCALNNGQANAEVHPMPSHDEVEAQVSYVASRQPCTELLTKGQNLALVCSSERVGASYATDPVVVEQVLTGPRCQFRRTQETSVGAAAPTSLRGMPLARVSSCDIDGSHKSKHSCYTDAGLPRKYIASSVLSSSLPPMPCGCDFLLGLRKKTGGSPMEGSTGQGCLLPSCQGRKKSVAWVL</sequence>
<reference evidence="2" key="1">
    <citation type="submission" date="2021-01" db="EMBL/GenBank/DDBJ databases">
        <authorList>
            <person name="Corre E."/>
            <person name="Pelletier E."/>
            <person name="Niang G."/>
            <person name="Scheremetjew M."/>
            <person name="Finn R."/>
            <person name="Kale V."/>
            <person name="Holt S."/>
            <person name="Cochrane G."/>
            <person name="Meng A."/>
            <person name="Brown T."/>
            <person name="Cohen L."/>
        </authorList>
    </citation>
    <scope>NUCLEOTIDE SEQUENCE</scope>
    <source>
        <strain evidence="2">CCMP1320</strain>
    </source>
</reference>